<protein>
    <submittedName>
        <fullName evidence="6">NADPH-dependent FMN reductase</fullName>
        <ecNumber evidence="6">1.5.1.38</ecNumber>
    </submittedName>
</protein>
<dbReference type="EMBL" id="JACOGF010000004">
    <property type="protein sequence ID" value="MBC3917958.1"/>
    <property type="molecule type" value="Genomic_DNA"/>
</dbReference>
<dbReference type="SUPFAM" id="SSF52218">
    <property type="entry name" value="Flavoproteins"/>
    <property type="match status" value="1"/>
</dbReference>
<evidence type="ECO:0000256" key="2">
    <source>
        <dbReference type="ARBA" id="ARBA00022630"/>
    </source>
</evidence>
<dbReference type="PANTHER" id="PTHR43408:SF1">
    <property type="entry name" value="FMN REDUCTASE (NADPH)"/>
    <property type="match status" value="1"/>
</dbReference>
<dbReference type="InterPro" id="IPR020048">
    <property type="entry name" value="NADPH-dep_FMN_reduc_SsuE"/>
</dbReference>
<keyword evidence="7" id="KW-1185">Reference proteome</keyword>
<evidence type="ECO:0000313" key="6">
    <source>
        <dbReference type="EMBL" id="MBC3917958.1"/>
    </source>
</evidence>
<dbReference type="PANTHER" id="PTHR43408">
    <property type="entry name" value="FMN REDUCTASE (NADPH)"/>
    <property type="match status" value="1"/>
</dbReference>
<dbReference type="Pfam" id="PF03358">
    <property type="entry name" value="FMN_red"/>
    <property type="match status" value="1"/>
</dbReference>
<evidence type="ECO:0000256" key="3">
    <source>
        <dbReference type="ARBA" id="ARBA00022643"/>
    </source>
</evidence>
<evidence type="ECO:0000313" key="7">
    <source>
        <dbReference type="Proteomes" id="UP000650424"/>
    </source>
</evidence>
<organism evidence="6 7">
    <name type="scientific">Undibacterium hunanense</name>
    <dbReference type="NCBI Taxonomy" id="2762292"/>
    <lineage>
        <taxon>Bacteria</taxon>
        <taxon>Pseudomonadati</taxon>
        <taxon>Pseudomonadota</taxon>
        <taxon>Betaproteobacteria</taxon>
        <taxon>Burkholderiales</taxon>
        <taxon>Oxalobacteraceae</taxon>
        <taxon>Undibacterium</taxon>
    </lineage>
</organism>
<evidence type="ECO:0000256" key="4">
    <source>
        <dbReference type="ARBA" id="ARBA00023002"/>
    </source>
</evidence>
<dbReference type="GO" id="GO:0052873">
    <property type="term" value="F:FMN reductase (NADPH) activity"/>
    <property type="evidence" value="ECO:0007669"/>
    <property type="project" value="UniProtKB-EC"/>
</dbReference>
<proteinExistence type="inferred from homology"/>
<evidence type="ECO:0000259" key="5">
    <source>
        <dbReference type="Pfam" id="PF03358"/>
    </source>
</evidence>
<sequence>MNILLLGASPSRTSSSRALLADVGERLAGLGHHLSWLEVCDLPSQALLHADFHNADILAALAQVEEAEAVVIATPVYQASYTGILKVFLDILPQDGLKNKLVLPLAVGGSQSHMLAIDYALRPVLQALSAELVLPGIYATSAQLKGAGGQAYAVEAALATRLERGIARLHSESRRYYVDNKEFLHRTPSATAELALR</sequence>
<dbReference type="EC" id="1.5.1.38" evidence="6"/>
<reference evidence="6 7" key="1">
    <citation type="submission" date="2020-08" db="EMBL/GenBank/DDBJ databases">
        <title>Novel species isolated from subtropical streams in China.</title>
        <authorList>
            <person name="Lu H."/>
        </authorList>
    </citation>
    <scope>NUCLEOTIDE SEQUENCE [LARGE SCALE GENOMIC DNA]</scope>
    <source>
        <strain evidence="6 7">CY18W</strain>
    </source>
</reference>
<dbReference type="InterPro" id="IPR051814">
    <property type="entry name" value="NAD(P)H-dep_FMN_reductase"/>
</dbReference>
<comment type="similarity">
    <text evidence="1">Belongs to the SsuE family.</text>
</comment>
<evidence type="ECO:0000256" key="1">
    <source>
        <dbReference type="ARBA" id="ARBA00005990"/>
    </source>
</evidence>
<name>A0ABR6ZQ36_9BURK</name>
<dbReference type="NCBIfam" id="TIGR03567">
    <property type="entry name" value="FMN_reduc_SsuE"/>
    <property type="match status" value="1"/>
</dbReference>
<gene>
    <name evidence="6" type="primary">ssuE</name>
    <name evidence="6" type="ORF">H8L32_10770</name>
</gene>
<accession>A0ABR6ZQ36</accession>
<dbReference type="Proteomes" id="UP000650424">
    <property type="component" value="Unassembled WGS sequence"/>
</dbReference>
<dbReference type="InterPro" id="IPR029039">
    <property type="entry name" value="Flavoprotein-like_sf"/>
</dbReference>
<dbReference type="InterPro" id="IPR005025">
    <property type="entry name" value="FMN_Rdtase-like_dom"/>
</dbReference>
<dbReference type="Gene3D" id="3.40.50.360">
    <property type="match status" value="1"/>
</dbReference>
<keyword evidence="3" id="KW-0288">FMN</keyword>
<keyword evidence="4 6" id="KW-0560">Oxidoreductase</keyword>
<comment type="caution">
    <text evidence="6">The sequence shown here is derived from an EMBL/GenBank/DDBJ whole genome shotgun (WGS) entry which is preliminary data.</text>
</comment>
<feature type="domain" description="NADPH-dependent FMN reductase-like" evidence="5">
    <location>
        <begin position="1"/>
        <end position="141"/>
    </location>
</feature>
<keyword evidence="2" id="KW-0285">Flavoprotein</keyword>